<dbReference type="PANTHER" id="PTHR34501">
    <property type="entry name" value="PROTEIN YDDL-RELATED"/>
    <property type="match status" value="1"/>
</dbReference>
<dbReference type="InterPro" id="IPR050298">
    <property type="entry name" value="Gram-neg_bact_OMP"/>
</dbReference>
<keyword evidence="8" id="KW-0626">Porin</keyword>
<accession>A0ABV7RE06</accession>
<keyword evidence="9" id="KW-0472">Membrane</keyword>
<keyword evidence="3" id="KW-0813">Transport</keyword>
<feature type="signal peptide" evidence="11">
    <location>
        <begin position="1"/>
        <end position="19"/>
    </location>
</feature>
<name>A0ABV7RE06_9NEIS</name>
<dbReference type="CDD" id="cd00342">
    <property type="entry name" value="gram_neg_porins"/>
    <property type="match status" value="1"/>
</dbReference>
<dbReference type="InterPro" id="IPR001702">
    <property type="entry name" value="Porin_Gram-ve"/>
</dbReference>
<evidence type="ECO:0000256" key="2">
    <source>
        <dbReference type="ARBA" id="ARBA00011233"/>
    </source>
</evidence>
<dbReference type="Pfam" id="PF13609">
    <property type="entry name" value="Porin_4"/>
    <property type="match status" value="1"/>
</dbReference>
<reference evidence="14" key="1">
    <citation type="journal article" date="2019" name="Int. J. Syst. Evol. Microbiol.">
        <title>The Global Catalogue of Microorganisms (GCM) 10K type strain sequencing project: providing services to taxonomists for standard genome sequencing and annotation.</title>
        <authorList>
            <consortium name="The Broad Institute Genomics Platform"/>
            <consortium name="The Broad Institute Genome Sequencing Center for Infectious Disease"/>
            <person name="Wu L."/>
            <person name="Ma J."/>
        </authorList>
    </citation>
    <scope>NUCLEOTIDE SEQUENCE [LARGE SCALE GENOMIC DNA]</scope>
    <source>
        <strain evidence="14">KCTC 42742</strain>
    </source>
</reference>
<dbReference type="PRINTS" id="PR00184">
    <property type="entry name" value="NEISSPPORIN"/>
</dbReference>
<keyword evidence="7" id="KW-0406">Ion transport</keyword>
<comment type="subunit">
    <text evidence="2">Homotrimer.</text>
</comment>
<evidence type="ECO:0000256" key="9">
    <source>
        <dbReference type="ARBA" id="ARBA00023136"/>
    </source>
</evidence>
<proteinExistence type="predicted"/>
<feature type="chain" id="PRO_5046949170" evidence="11">
    <location>
        <begin position="20"/>
        <end position="342"/>
    </location>
</feature>
<evidence type="ECO:0000256" key="4">
    <source>
        <dbReference type="ARBA" id="ARBA00022452"/>
    </source>
</evidence>
<evidence type="ECO:0000256" key="1">
    <source>
        <dbReference type="ARBA" id="ARBA00004571"/>
    </source>
</evidence>
<sequence>MKKLIVLATLAALPAVAMADVTISGNLAVGIVNTKASGSGSLTTEDRTSGEIKFAGSDDLGNGLKGIWQIASRINLADTADGNTFAGRDSYVGLEGGFGRLTLGNIYLMPTSGAMAIFENDSATWKSSIYDQGDRYNNTVSYKTPSFSGFTATVQHSFGSGTTSSVDDTTREADKLYSQAISLAYEGDGWTVSYDASRSKLDTLGTTSDTKYKTLHELNASVTLSDLTLMAGYARGVNNFPSDDDGEGTVTAPTVDHVKRSGWGLAASYALGNFTPKIGFWKEGDAKADGENANDGHKTWAVGVEYALSKRTRAGVELVKVNYDDNATADLREATIYLGTKF</sequence>
<keyword evidence="10" id="KW-0998">Cell outer membrane</keyword>
<comment type="caution">
    <text evidence="13">The sequence shown here is derived from an EMBL/GenBank/DDBJ whole genome shotgun (WGS) entry which is preliminary data.</text>
</comment>
<dbReference type="InterPro" id="IPR033900">
    <property type="entry name" value="Gram_neg_porin_domain"/>
</dbReference>
<keyword evidence="6 11" id="KW-0732">Signal</keyword>
<dbReference type="PANTHER" id="PTHR34501:SF9">
    <property type="entry name" value="MAJOR OUTER MEMBRANE PROTEIN P.IA"/>
    <property type="match status" value="1"/>
</dbReference>
<dbReference type="EMBL" id="JBHRXN010000003">
    <property type="protein sequence ID" value="MFC3530875.1"/>
    <property type="molecule type" value="Genomic_DNA"/>
</dbReference>
<evidence type="ECO:0000256" key="10">
    <source>
        <dbReference type="ARBA" id="ARBA00023237"/>
    </source>
</evidence>
<dbReference type="PRINTS" id="PR00182">
    <property type="entry name" value="ECOLNEIPORIN"/>
</dbReference>
<comment type="subcellular location">
    <subcellularLocation>
        <location evidence="1">Cell outer membrane</location>
        <topology evidence="1">Multi-pass membrane protein</topology>
    </subcellularLocation>
</comment>
<keyword evidence="14" id="KW-1185">Reference proteome</keyword>
<dbReference type="InterPro" id="IPR023614">
    <property type="entry name" value="Porin_dom_sf"/>
</dbReference>
<keyword evidence="5" id="KW-0812">Transmembrane</keyword>
<feature type="domain" description="Porin" evidence="12">
    <location>
        <begin position="8"/>
        <end position="326"/>
    </location>
</feature>
<evidence type="ECO:0000256" key="11">
    <source>
        <dbReference type="SAM" id="SignalP"/>
    </source>
</evidence>
<dbReference type="RefSeq" id="WP_386087705.1">
    <property type="nucleotide sequence ID" value="NZ_JBHRXN010000003.1"/>
</dbReference>
<evidence type="ECO:0000256" key="6">
    <source>
        <dbReference type="ARBA" id="ARBA00022729"/>
    </source>
</evidence>
<organism evidence="13 14">
    <name type="scientific">Vogesella facilis</name>
    <dbReference type="NCBI Taxonomy" id="1655232"/>
    <lineage>
        <taxon>Bacteria</taxon>
        <taxon>Pseudomonadati</taxon>
        <taxon>Pseudomonadota</taxon>
        <taxon>Betaproteobacteria</taxon>
        <taxon>Neisseriales</taxon>
        <taxon>Chromobacteriaceae</taxon>
        <taxon>Vogesella</taxon>
    </lineage>
</organism>
<dbReference type="Proteomes" id="UP001595741">
    <property type="component" value="Unassembled WGS sequence"/>
</dbReference>
<dbReference type="Gene3D" id="2.40.160.10">
    <property type="entry name" value="Porin"/>
    <property type="match status" value="1"/>
</dbReference>
<dbReference type="InterPro" id="IPR002299">
    <property type="entry name" value="Porin_Neis"/>
</dbReference>
<evidence type="ECO:0000259" key="12">
    <source>
        <dbReference type="Pfam" id="PF13609"/>
    </source>
</evidence>
<dbReference type="SUPFAM" id="SSF56935">
    <property type="entry name" value="Porins"/>
    <property type="match status" value="1"/>
</dbReference>
<gene>
    <name evidence="13" type="ORF">ACFOLG_01615</name>
</gene>
<evidence type="ECO:0000256" key="8">
    <source>
        <dbReference type="ARBA" id="ARBA00023114"/>
    </source>
</evidence>
<evidence type="ECO:0000256" key="5">
    <source>
        <dbReference type="ARBA" id="ARBA00022692"/>
    </source>
</evidence>
<evidence type="ECO:0000256" key="7">
    <source>
        <dbReference type="ARBA" id="ARBA00023065"/>
    </source>
</evidence>
<evidence type="ECO:0000313" key="13">
    <source>
        <dbReference type="EMBL" id="MFC3530875.1"/>
    </source>
</evidence>
<keyword evidence="4" id="KW-1134">Transmembrane beta strand</keyword>
<evidence type="ECO:0000256" key="3">
    <source>
        <dbReference type="ARBA" id="ARBA00022448"/>
    </source>
</evidence>
<protein>
    <submittedName>
        <fullName evidence="13">Porin</fullName>
    </submittedName>
</protein>
<evidence type="ECO:0000313" key="14">
    <source>
        <dbReference type="Proteomes" id="UP001595741"/>
    </source>
</evidence>